<comment type="caution">
    <text evidence="5">The sequence shown here is derived from an EMBL/GenBank/DDBJ whole genome shotgun (WGS) entry which is preliminary data.</text>
</comment>
<name>A0A9Q0R6F9_ANAIG</name>
<dbReference type="GO" id="GO:0030150">
    <property type="term" value="P:protein import into mitochondrial matrix"/>
    <property type="evidence" value="ECO:0007669"/>
    <property type="project" value="TreeGrafter"/>
</dbReference>
<dbReference type="PANTHER" id="PTHR15371">
    <property type="entry name" value="TIM23"/>
    <property type="match status" value="1"/>
</dbReference>
<dbReference type="Pfam" id="PF02466">
    <property type="entry name" value="Tim17"/>
    <property type="match status" value="1"/>
</dbReference>
<proteinExistence type="predicted"/>
<comment type="subcellular location">
    <subcellularLocation>
        <location evidence="1">Membrane</location>
        <topology evidence="1">Multi-pass membrane protein</topology>
    </subcellularLocation>
</comment>
<dbReference type="InterPro" id="IPR045238">
    <property type="entry name" value="Tim23-like"/>
</dbReference>
<dbReference type="OrthoDB" id="159299at2759"/>
<evidence type="ECO:0000256" key="1">
    <source>
        <dbReference type="ARBA" id="ARBA00004141"/>
    </source>
</evidence>
<dbReference type="AlphaFoldDB" id="A0A9Q0R6F9"/>
<sequence length="182" mass="20736">MDQIEKFFQIAKEKTISFYEKIQKSNFHNDFEMIGKSYLIGLGIGFLEGTRQTIILPEMKGEDFLKKVWLSSMDYGQKLGMLSISYCLMKNSIKQIRENDDEINHVLAGAGTGLLYQTLTSKSFSSKLLGLAFGSGIGLVVAKKDTIDWDDIPGELNKFYHSSIDFSKKSWNQFHQQNPSRK</sequence>
<evidence type="ECO:0000256" key="2">
    <source>
        <dbReference type="ARBA" id="ARBA00022692"/>
    </source>
</evidence>
<evidence type="ECO:0000256" key="4">
    <source>
        <dbReference type="ARBA" id="ARBA00023136"/>
    </source>
</evidence>
<dbReference type="GO" id="GO:0008320">
    <property type="term" value="F:protein transmembrane transporter activity"/>
    <property type="evidence" value="ECO:0007669"/>
    <property type="project" value="TreeGrafter"/>
</dbReference>
<protein>
    <submittedName>
        <fullName evidence="5">Import inner membrane translocase subunit tim23-related</fullName>
    </submittedName>
</protein>
<reference evidence="5" key="1">
    <citation type="submission" date="2022-10" db="EMBL/GenBank/DDBJ databases">
        <title>Novel sulphate-reducing endosymbionts in the free-living metamonad Anaeramoeba.</title>
        <authorList>
            <person name="Jerlstrom-Hultqvist J."/>
            <person name="Cepicka I."/>
            <person name="Gallot-Lavallee L."/>
            <person name="Salas-Leiva D."/>
            <person name="Curtis B.A."/>
            <person name="Zahonova K."/>
            <person name="Pipaliya S."/>
            <person name="Dacks J."/>
            <person name="Roger A.J."/>
        </authorList>
    </citation>
    <scope>NUCLEOTIDE SEQUENCE</scope>
    <source>
        <strain evidence="5">BMAN</strain>
    </source>
</reference>
<accession>A0A9Q0R6F9</accession>
<organism evidence="5 6">
    <name type="scientific">Anaeramoeba ignava</name>
    <name type="common">Anaerobic marine amoeba</name>
    <dbReference type="NCBI Taxonomy" id="1746090"/>
    <lineage>
        <taxon>Eukaryota</taxon>
        <taxon>Metamonada</taxon>
        <taxon>Anaeramoebidae</taxon>
        <taxon>Anaeramoeba</taxon>
    </lineage>
</organism>
<keyword evidence="6" id="KW-1185">Reference proteome</keyword>
<evidence type="ECO:0000256" key="3">
    <source>
        <dbReference type="ARBA" id="ARBA00022989"/>
    </source>
</evidence>
<gene>
    <name evidence="5" type="ORF">M0811_11957</name>
</gene>
<keyword evidence="2" id="KW-0812">Transmembrane</keyword>
<keyword evidence="4" id="KW-0472">Membrane</keyword>
<dbReference type="EMBL" id="JAPDFW010000109">
    <property type="protein sequence ID" value="KAJ5069057.1"/>
    <property type="molecule type" value="Genomic_DNA"/>
</dbReference>
<keyword evidence="3" id="KW-1133">Transmembrane helix</keyword>
<evidence type="ECO:0000313" key="6">
    <source>
        <dbReference type="Proteomes" id="UP001149090"/>
    </source>
</evidence>
<dbReference type="Proteomes" id="UP001149090">
    <property type="component" value="Unassembled WGS sequence"/>
</dbReference>
<dbReference type="GO" id="GO:0005744">
    <property type="term" value="C:TIM23 mitochondrial import inner membrane translocase complex"/>
    <property type="evidence" value="ECO:0007669"/>
    <property type="project" value="TreeGrafter"/>
</dbReference>
<dbReference type="PANTHER" id="PTHR15371:SF0">
    <property type="entry name" value="SD19278P"/>
    <property type="match status" value="1"/>
</dbReference>
<evidence type="ECO:0000313" key="5">
    <source>
        <dbReference type="EMBL" id="KAJ5069057.1"/>
    </source>
</evidence>